<evidence type="ECO:0000256" key="7">
    <source>
        <dbReference type="ARBA" id="ARBA00023141"/>
    </source>
</evidence>
<keyword evidence="5 9" id="KW-0028">Amino-acid biosynthesis</keyword>
<dbReference type="OrthoDB" id="9786954at2"/>
<keyword evidence="6 9" id="KW-0822">Tryptophan biosynthesis</keyword>
<dbReference type="InterPro" id="IPR011060">
    <property type="entry name" value="RibuloseP-bd_barrel"/>
</dbReference>
<evidence type="ECO:0000256" key="4">
    <source>
        <dbReference type="ARBA" id="ARBA00022272"/>
    </source>
</evidence>
<dbReference type="PANTHER" id="PTHR42894:SF1">
    <property type="entry name" value="N-(5'-PHOSPHORIBOSYL)ANTHRANILATE ISOMERASE"/>
    <property type="match status" value="1"/>
</dbReference>
<evidence type="ECO:0000256" key="1">
    <source>
        <dbReference type="ARBA" id="ARBA00001164"/>
    </source>
</evidence>
<dbReference type="HAMAP" id="MF_00135">
    <property type="entry name" value="PRAI"/>
    <property type="match status" value="1"/>
</dbReference>
<evidence type="ECO:0000256" key="8">
    <source>
        <dbReference type="ARBA" id="ARBA00023235"/>
    </source>
</evidence>
<accession>A0A5B7X708</accession>
<dbReference type="AlphaFoldDB" id="A0A5B7X708"/>
<comment type="similarity">
    <text evidence="9">Belongs to the TrpF family.</text>
</comment>
<dbReference type="SUPFAM" id="SSF51366">
    <property type="entry name" value="Ribulose-phoshate binding barrel"/>
    <property type="match status" value="1"/>
</dbReference>
<dbReference type="GO" id="GO:0004640">
    <property type="term" value="F:phosphoribosylanthranilate isomerase activity"/>
    <property type="evidence" value="ECO:0007669"/>
    <property type="project" value="UniProtKB-UniRule"/>
</dbReference>
<sequence length="216" mass="24528">MKIKVCGMKYAENIREVAKLKPDYMGFIFYEKSTRNFTGEIPEISSEIKKTGVFVNATTEFIVEKVKQYHLDALQLHGEESGSFCNQLKSKLPSGVEVIKVFSVKEDIDFQLLNDYEGIVDYFLFDTKGKNKGGNGITFNWENLRNYPSTTPFILSGGIGIEEISRIKEFKKHLEENSLGHLLYAVDLNSRFETEPGRKNSATLKIFMNQISSPAT</sequence>
<dbReference type="Gene3D" id="3.20.20.70">
    <property type="entry name" value="Aldolase class I"/>
    <property type="match status" value="1"/>
</dbReference>
<dbReference type="GO" id="GO:0000162">
    <property type="term" value="P:L-tryptophan biosynthetic process"/>
    <property type="evidence" value="ECO:0007669"/>
    <property type="project" value="UniProtKB-UniRule"/>
</dbReference>
<gene>
    <name evidence="9" type="primary">trpF</name>
    <name evidence="11" type="ORF">FHG64_13975</name>
</gene>
<dbReference type="RefSeq" id="WP_139066982.1">
    <property type="nucleotide sequence ID" value="NZ_CP040812.1"/>
</dbReference>
<dbReference type="CDD" id="cd00405">
    <property type="entry name" value="PRAI"/>
    <property type="match status" value="1"/>
</dbReference>
<evidence type="ECO:0000256" key="9">
    <source>
        <dbReference type="HAMAP-Rule" id="MF_00135"/>
    </source>
</evidence>
<keyword evidence="12" id="KW-1185">Reference proteome</keyword>
<keyword evidence="8 9" id="KW-0413">Isomerase</keyword>
<organism evidence="11 12">
    <name type="scientific">Antarcticibacterium flavum</name>
    <dbReference type="NCBI Taxonomy" id="2058175"/>
    <lineage>
        <taxon>Bacteria</taxon>
        <taxon>Pseudomonadati</taxon>
        <taxon>Bacteroidota</taxon>
        <taxon>Flavobacteriia</taxon>
        <taxon>Flavobacteriales</taxon>
        <taxon>Flavobacteriaceae</taxon>
        <taxon>Antarcticibacterium</taxon>
    </lineage>
</organism>
<dbReference type="InterPro" id="IPR001240">
    <property type="entry name" value="PRAI_dom"/>
</dbReference>
<dbReference type="InterPro" id="IPR044643">
    <property type="entry name" value="TrpF_fam"/>
</dbReference>
<dbReference type="InterPro" id="IPR013785">
    <property type="entry name" value="Aldolase_TIM"/>
</dbReference>
<dbReference type="EC" id="5.3.1.24" evidence="3 9"/>
<evidence type="ECO:0000313" key="12">
    <source>
        <dbReference type="Proteomes" id="UP000309016"/>
    </source>
</evidence>
<dbReference type="UniPathway" id="UPA00035">
    <property type="reaction ID" value="UER00042"/>
</dbReference>
<dbReference type="KEGG" id="afla:FHG64_13975"/>
<feature type="domain" description="N-(5'phosphoribosyl) anthranilate isomerase (PRAI)" evidence="10">
    <location>
        <begin position="4"/>
        <end position="209"/>
    </location>
</feature>
<evidence type="ECO:0000256" key="6">
    <source>
        <dbReference type="ARBA" id="ARBA00022822"/>
    </source>
</evidence>
<keyword evidence="7 9" id="KW-0057">Aromatic amino acid biosynthesis</keyword>
<comment type="catalytic activity">
    <reaction evidence="1 9">
        <text>N-(5-phospho-beta-D-ribosyl)anthranilate = 1-(2-carboxyphenylamino)-1-deoxy-D-ribulose 5-phosphate</text>
        <dbReference type="Rhea" id="RHEA:21540"/>
        <dbReference type="ChEBI" id="CHEBI:18277"/>
        <dbReference type="ChEBI" id="CHEBI:58613"/>
        <dbReference type="EC" id="5.3.1.24"/>
    </reaction>
</comment>
<dbReference type="Proteomes" id="UP000309016">
    <property type="component" value="Chromosome"/>
</dbReference>
<name>A0A5B7X708_9FLAO</name>
<evidence type="ECO:0000256" key="2">
    <source>
        <dbReference type="ARBA" id="ARBA00004664"/>
    </source>
</evidence>
<comment type="pathway">
    <text evidence="2 9">Amino-acid biosynthesis; L-tryptophan biosynthesis; L-tryptophan from chorismate: step 3/5.</text>
</comment>
<evidence type="ECO:0000313" key="11">
    <source>
        <dbReference type="EMBL" id="QCY70423.1"/>
    </source>
</evidence>
<evidence type="ECO:0000256" key="5">
    <source>
        <dbReference type="ARBA" id="ARBA00022605"/>
    </source>
</evidence>
<evidence type="ECO:0000256" key="3">
    <source>
        <dbReference type="ARBA" id="ARBA00012572"/>
    </source>
</evidence>
<proteinExistence type="inferred from homology"/>
<dbReference type="Pfam" id="PF00697">
    <property type="entry name" value="PRAI"/>
    <property type="match status" value="1"/>
</dbReference>
<dbReference type="PANTHER" id="PTHR42894">
    <property type="entry name" value="N-(5'-PHOSPHORIBOSYL)ANTHRANILATE ISOMERASE"/>
    <property type="match status" value="1"/>
</dbReference>
<dbReference type="EMBL" id="CP040812">
    <property type="protein sequence ID" value="QCY70423.1"/>
    <property type="molecule type" value="Genomic_DNA"/>
</dbReference>
<reference evidence="11 12" key="1">
    <citation type="submission" date="2019-06" db="EMBL/GenBank/DDBJ databases">
        <title>Complete genome sequence of Antarcticibacterium flavum KCTC 52984T from an Antarctic marine sediment.</title>
        <authorList>
            <person name="Lee Y.M."/>
            <person name="Shin S.C."/>
        </authorList>
    </citation>
    <scope>NUCLEOTIDE SEQUENCE [LARGE SCALE GENOMIC DNA]</scope>
    <source>
        <strain evidence="11 12">KCTC 52984</strain>
    </source>
</reference>
<protein>
    <recommendedName>
        <fullName evidence="4 9">N-(5'-phosphoribosyl)anthranilate isomerase</fullName>
        <shortName evidence="9">PRAI</shortName>
        <ecNumber evidence="3 9">5.3.1.24</ecNumber>
    </recommendedName>
</protein>
<evidence type="ECO:0000259" key="10">
    <source>
        <dbReference type="Pfam" id="PF00697"/>
    </source>
</evidence>